<dbReference type="Proteomes" id="UP001230188">
    <property type="component" value="Unassembled WGS sequence"/>
</dbReference>
<sequence>MPAAILPATAGTTTQFGKDTARSCLTLEDEKAPRTPPAVRRWRKSNFCEPGLRVIHPGLQEDFRDKEHNIRFGKIKIESDHVEDVWQQPGTESEYARVKEAHKNAVYASERREPLGKSSSRVLPGGDAFGKKTTTTDDGAKKLIYARTNIDARKVQYVKSHGSFDPGEQLTRNYDWKGCDLRVHRFGTGNGSHLAFNGAAPGAVAALRRPSDGDPTLSSTRVQNFKDLHDKLGRARNLGTPAPRDRVFGKPSIREDGDWDARTCVQGDYPPAQQAPDLDLGKTLTPGFRNTTTGTRALGIPTVRSDIPKYGRRSLADSKNYGDDPSAQDLLYPSVMTSMGLKDADLADAMANKKVPHDAS</sequence>
<accession>A0AAD7UM67</accession>
<feature type="region of interest" description="Disordered" evidence="1">
    <location>
        <begin position="109"/>
        <end position="134"/>
    </location>
</feature>
<evidence type="ECO:0000313" key="3">
    <source>
        <dbReference type="Proteomes" id="UP001230188"/>
    </source>
</evidence>
<gene>
    <name evidence="2" type="ORF">CTAYLR_002921</name>
</gene>
<evidence type="ECO:0000313" key="2">
    <source>
        <dbReference type="EMBL" id="KAJ8612265.1"/>
    </source>
</evidence>
<name>A0AAD7UM67_9STRA</name>
<keyword evidence="3" id="KW-1185">Reference proteome</keyword>
<comment type="caution">
    <text evidence="2">The sequence shown here is derived from an EMBL/GenBank/DDBJ whole genome shotgun (WGS) entry which is preliminary data.</text>
</comment>
<dbReference type="AlphaFoldDB" id="A0AAD7UM67"/>
<organism evidence="2 3">
    <name type="scientific">Chrysophaeum taylorii</name>
    <dbReference type="NCBI Taxonomy" id="2483200"/>
    <lineage>
        <taxon>Eukaryota</taxon>
        <taxon>Sar</taxon>
        <taxon>Stramenopiles</taxon>
        <taxon>Ochrophyta</taxon>
        <taxon>Pelagophyceae</taxon>
        <taxon>Pelagomonadales</taxon>
        <taxon>Pelagomonadaceae</taxon>
        <taxon>Chrysophaeum</taxon>
    </lineage>
</organism>
<dbReference type="EMBL" id="JAQMWT010000055">
    <property type="protein sequence ID" value="KAJ8612265.1"/>
    <property type="molecule type" value="Genomic_DNA"/>
</dbReference>
<feature type="compositionally biased region" description="Basic and acidic residues" evidence="1">
    <location>
        <begin position="243"/>
        <end position="253"/>
    </location>
</feature>
<reference evidence="2" key="1">
    <citation type="submission" date="2023-01" db="EMBL/GenBank/DDBJ databases">
        <title>Metagenome sequencing of chrysophaentin producing Chrysophaeum taylorii.</title>
        <authorList>
            <person name="Davison J."/>
            <person name="Bewley C."/>
        </authorList>
    </citation>
    <scope>NUCLEOTIDE SEQUENCE</scope>
    <source>
        <strain evidence="2">NIES-1699</strain>
    </source>
</reference>
<proteinExistence type="predicted"/>
<evidence type="ECO:0000256" key="1">
    <source>
        <dbReference type="SAM" id="MobiDB-lite"/>
    </source>
</evidence>
<evidence type="ECO:0008006" key="4">
    <source>
        <dbReference type="Google" id="ProtNLM"/>
    </source>
</evidence>
<feature type="region of interest" description="Disordered" evidence="1">
    <location>
        <begin position="234"/>
        <end position="253"/>
    </location>
</feature>
<protein>
    <recommendedName>
        <fullName evidence="4">Flagellar associated protein</fullName>
    </recommendedName>
</protein>